<dbReference type="InterPro" id="IPR036388">
    <property type="entry name" value="WH-like_DNA-bd_sf"/>
</dbReference>
<evidence type="ECO:0000256" key="2">
    <source>
        <dbReference type="ARBA" id="ARBA00023015"/>
    </source>
</evidence>
<dbReference type="InterPro" id="IPR058163">
    <property type="entry name" value="LysR-type_TF_proteobact-type"/>
</dbReference>
<reference evidence="6 7" key="1">
    <citation type="submission" date="2020-08" db="EMBL/GenBank/DDBJ databases">
        <title>Functional genomics of gut bacteria from endangered species of beetles.</title>
        <authorList>
            <person name="Carlos-Shanley C."/>
        </authorList>
    </citation>
    <scope>NUCLEOTIDE SEQUENCE [LARGE SCALE GENOMIC DNA]</scope>
    <source>
        <strain evidence="6 7">S00202</strain>
    </source>
</reference>
<dbReference type="AlphaFoldDB" id="A0A7X0BP67"/>
<comment type="similarity">
    <text evidence="1">Belongs to the LysR transcriptional regulatory family.</text>
</comment>
<keyword evidence="7" id="KW-1185">Reference proteome</keyword>
<sequence>MARQFSDLQLGSLELFCLAVEHNSFTAAAQVAGLTPAAVSRGIARLEQRLGNRLFIRTTRQIRLSEAGRSYYRECRAALQQLGEAERQLAGQQLQPSGLLRLSLPTSYGERRILPLLPRLQQRYPQLQLELQLSNHNIDFTRDDFDLAIRARAQPDSSLIARKLEDAELVVVAAPDYLARHGTPQTPEELVAHQCIRFLLPRTGRSVPWSFRRDGQEFELQPDGHFACSDDLQAGVSLARHAGGLYQCYRFMVEDELRSGQLRTLLDDFGGCSRPFSLIYPQQRQPSLRLRVLVDFLLTELTPIGKAPLPRLD</sequence>
<dbReference type="Gene3D" id="3.40.190.290">
    <property type="match status" value="1"/>
</dbReference>
<dbReference type="CDD" id="cd08422">
    <property type="entry name" value="PBP2_CrgA_like"/>
    <property type="match status" value="1"/>
</dbReference>
<evidence type="ECO:0000256" key="4">
    <source>
        <dbReference type="ARBA" id="ARBA00023163"/>
    </source>
</evidence>
<dbReference type="InterPro" id="IPR036390">
    <property type="entry name" value="WH_DNA-bd_sf"/>
</dbReference>
<dbReference type="InterPro" id="IPR000847">
    <property type="entry name" value="LysR_HTH_N"/>
</dbReference>
<dbReference type="Pfam" id="PF03466">
    <property type="entry name" value="LysR_substrate"/>
    <property type="match status" value="1"/>
</dbReference>
<dbReference type="SUPFAM" id="SSF46785">
    <property type="entry name" value="Winged helix' DNA-binding domain"/>
    <property type="match status" value="1"/>
</dbReference>
<dbReference type="PANTHER" id="PTHR30537">
    <property type="entry name" value="HTH-TYPE TRANSCRIPTIONAL REGULATOR"/>
    <property type="match status" value="1"/>
</dbReference>
<dbReference type="RefSeq" id="WP_184680108.1">
    <property type="nucleotide sequence ID" value="NZ_JACHLL010000001.1"/>
</dbReference>
<dbReference type="SUPFAM" id="SSF53850">
    <property type="entry name" value="Periplasmic binding protein-like II"/>
    <property type="match status" value="1"/>
</dbReference>
<evidence type="ECO:0000313" key="7">
    <source>
        <dbReference type="Proteomes" id="UP000557193"/>
    </source>
</evidence>
<dbReference type="Pfam" id="PF00126">
    <property type="entry name" value="HTH_1"/>
    <property type="match status" value="1"/>
</dbReference>
<evidence type="ECO:0000256" key="1">
    <source>
        <dbReference type="ARBA" id="ARBA00009437"/>
    </source>
</evidence>
<dbReference type="Proteomes" id="UP000557193">
    <property type="component" value="Unassembled WGS sequence"/>
</dbReference>
<dbReference type="InterPro" id="IPR005119">
    <property type="entry name" value="LysR_subst-bd"/>
</dbReference>
<keyword evidence="2" id="KW-0805">Transcription regulation</keyword>
<gene>
    <name evidence="6" type="ORF">HNP49_000360</name>
</gene>
<dbReference type="PROSITE" id="PS50931">
    <property type="entry name" value="HTH_LYSR"/>
    <property type="match status" value="1"/>
</dbReference>
<dbReference type="FunFam" id="1.10.10.10:FF:000001">
    <property type="entry name" value="LysR family transcriptional regulator"/>
    <property type="match status" value="1"/>
</dbReference>
<evidence type="ECO:0000256" key="3">
    <source>
        <dbReference type="ARBA" id="ARBA00023125"/>
    </source>
</evidence>
<dbReference type="GO" id="GO:0003700">
    <property type="term" value="F:DNA-binding transcription factor activity"/>
    <property type="evidence" value="ECO:0007669"/>
    <property type="project" value="InterPro"/>
</dbReference>
<dbReference type="PANTHER" id="PTHR30537:SF5">
    <property type="entry name" value="HTH-TYPE TRANSCRIPTIONAL ACTIVATOR TTDR-RELATED"/>
    <property type="match status" value="1"/>
</dbReference>
<keyword evidence="4" id="KW-0804">Transcription</keyword>
<evidence type="ECO:0000313" key="6">
    <source>
        <dbReference type="EMBL" id="MBB6340210.1"/>
    </source>
</evidence>
<dbReference type="PRINTS" id="PR00039">
    <property type="entry name" value="HTHLYSR"/>
</dbReference>
<keyword evidence="3 6" id="KW-0238">DNA-binding</keyword>
<feature type="domain" description="HTH lysR-type" evidence="5">
    <location>
        <begin position="8"/>
        <end position="65"/>
    </location>
</feature>
<evidence type="ECO:0000259" key="5">
    <source>
        <dbReference type="PROSITE" id="PS50931"/>
    </source>
</evidence>
<dbReference type="Gene3D" id="1.10.10.10">
    <property type="entry name" value="Winged helix-like DNA-binding domain superfamily/Winged helix DNA-binding domain"/>
    <property type="match status" value="1"/>
</dbReference>
<name>A0A7X0BP67_9PSED</name>
<organism evidence="6 7">
    <name type="scientific">Pseudomonas fluvialis</name>
    <dbReference type="NCBI Taxonomy" id="1793966"/>
    <lineage>
        <taxon>Bacteria</taxon>
        <taxon>Pseudomonadati</taxon>
        <taxon>Pseudomonadota</taxon>
        <taxon>Gammaproteobacteria</taxon>
        <taxon>Pseudomonadales</taxon>
        <taxon>Pseudomonadaceae</taxon>
        <taxon>Pseudomonas</taxon>
    </lineage>
</organism>
<protein>
    <submittedName>
        <fullName evidence="6">DNA-binding transcriptional LysR family regulator</fullName>
    </submittedName>
</protein>
<proteinExistence type="inferred from homology"/>
<comment type="caution">
    <text evidence="6">The sequence shown here is derived from an EMBL/GenBank/DDBJ whole genome shotgun (WGS) entry which is preliminary data.</text>
</comment>
<dbReference type="EMBL" id="JACHLL010000001">
    <property type="protein sequence ID" value="MBB6340210.1"/>
    <property type="molecule type" value="Genomic_DNA"/>
</dbReference>
<dbReference type="GO" id="GO:0003677">
    <property type="term" value="F:DNA binding"/>
    <property type="evidence" value="ECO:0007669"/>
    <property type="project" value="UniProtKB-KW"/>
</dbReference>
<accession>A0A7X0BP67</accession>